<dbReference type="OrthoDB" id="9806704at2"/>
<dbReference type="GO" id="GO:0035556">
    <property type="term" value="P:intracellular signal transduction"/>
    <property type="evidence" value="ECO:0007669"/>
    <property type="project" value="InterPro"/>
</dbReference>
<dbReference type="CDD" id="cd07302">
    <property type="entry name" value="CHD"/>
    <property type="match status" value="1"/>
</dbReference>
<dbReference type="InterPro" id="IPR029787">
    <property type="entry name" value="Nucleotide_cyclase"/>
</dbReference>
<keyword evidence="3" id="KW-1185">Reference proteome</keyword>
<evidence type="ECO:0000259" key="1">
    <source>
        <dbReference type="PROSITE" id="PS50125"/>
    </source>
</evidence>
<dbReference type="Pfam" id="PF00211">
    <property type="entry name" value="Guanylate_cyc"/>
    <property type="match status" value="1"/>
</dbReference>
<proteinExistence type="predicted"/>
<dbReference type="RefSeq" id="WP_145385435.1">
    <property type="nucleotide sequence ID" value="NZ_CP037423.1"/>
</dbReference>
<dbReference type="InterPro" id="IPR001054">
    <property type="entry name" value="A/G_cyclase"/>
</dbReference>
<gene>
    <name evidence="2" type="primary">cyaA_2</name>
    <name evidence="2" type="ORF">Enr13x_16060</name>
</gene>
<name>A0A518HLP6_9BACT</name>
<dbReference type="AlphaFoldDB" id="A0A518HLP6"/>
<dbReference type="PROSITE" id="PS50125">
    <property type="entry name" value="GUANYLATE_CYCLASE_2"/>
    <property type="match status" value="1"/>
</dbReference>
<feature type="domain" description="Guanylate cyclase" evidence="1">
    <location>
        <begin position="397"/>
        <end position="529"/>
    </location>
</feature>
<keyword evidence="2" id="KW-0456">Lyase</keyword>
<dbReference type="KEGG" id="snep:Enr13x_16060"/>
<evidence type="ECO:0000313" key="2">
    <source>
        <dbReference type="EMBL" id="QDV41763.1"/>
    </source>
</evidence>
<dbReference type="EMBL" id="CP037423">
    <property type="protein sequence ID" value="QDV41763.1"/>
    <property type="molecule type" value="Genomic_DNA"/>
</dbReference>
<dbReference type="SUPFAM" id="SSF55073">
    <property type="entry name" value="Nucleotide cyclase"/>
    <property type="match status" value="1"/>
</dbReference>
<dbReference type="InterPro" id="IPR050697">
    <property type="entry name" value="Adenylyl/Guanylyl_Cyclase_3/4"/>
</dbReference>
<reference evidence="2 3" key="1">
    <citation type="submission" date="2019-03" db="EMBL/GenBank/DDBJ databases">
        <title>Deep-cultivation of Planctomycetes and their phenomic and genomic characterization uncovers novel biology.</title>
        <authorList>
            <person name="Wiegand S."/>
            <person name="Jogler M."/>
            <person name="Boedeker C."/>
            <person name="Pinto D."/>
            <person name="Vollmers J."/>
            <person name="Rivas-Marin E."/>
            <person name="Kohn T."/>
            <person name="Peeters S.H."/>
            <person name="Heuer A."/>
            <person name="Rast P."/>
            <person name="Oberbeckmann S."/>
            <person name="Bunk B."/>
            <person name="Jeske O."/>
            <person name="Meyerdierks A."/>
            <person name="Storesund J.E."/>
            <person name="Kallscheuer N."/>
            <person name="Luecker S."/>
            <person name="Lage O.M."/>
            <person name="Pohl T."/>
            <person name="Merkel B.J."/>
            <person name="Hornburger P."/>
            <person name="Mueller R.-W."/>
            <person name="Bruemmer F."/>
            <person name="Labrenz M."/>
            <person name="Spormann A.M."/>
            <person name="Op den Camp H."/>
            <person name="Overmann J."/>
            <person name="Amann R."/>
            <person name="Jetten M.S.M."/>
            <person name="Mascher T."/>
            <person name="Medema M.H."/>
            <person name="Devos D.P."/>
            <person name="Kaster A.-K."/>
            <person name="Ovreas L."/>
            <person name="Rohde M."/>
            <person name="Galperin M.Y."/>
            <person name="Jogler C."/>
        </authorList>
    </citation>
    <scope>NUCLEOTIDE SEQUENCE [LARGE SCALE GENOMIC DNA]</scope>
    <source>
        <strain evidence="2 3">Enr13</strain>
    </source>
</reference>
<dbReference type="PANTHER" id="PTHR43081:SF20">
    <property type="entry name" value="TWO-COMPONENT RESPONSE REGULATOR"/>
    <property type="match status" value="1"/>
</dbReference>
<dbReference type="EC" id="4.6.1.1" evidence="2"/>
<dbReference type="SMART" id="SM00044">
    <property type="entry name" value="CYCc"/>
    <property type="match status" value="1"/>
</dbReference>
<evidence type="ECO:0000313" key="3">
    <source>
        <dbReference type="Proteomes" id="UP000319004"/>
    </source>
</evidence>
<dbReference type="GO" id="GO:0006171">
    <property type="term" value="P:cAMP biosynthetic process"/>
    <property type="evidence" value="ECO:0007669"/>
    <property type="project" value="TreeGrafter"/>
</dbReference>
<organism evidence="2 3">
    <name type="scientific">Stieleria neptunia</name>
    <dbReference type="NCBI Taxonomy" id="2527979"/>
    <lineage>
        <taxon>Bacteria</taxon>
        <taxon>Pseudomonadati</taxon>
        <taxon>Planctomycetota</taxon>
        <taxon>Planctomycetia</taxon>
        <taxon>Pirellulales</taxon>
        <taxon>Pirellulaceae</taxon>
        <taxon>Stieleria</taxon>
    </lineage>
</organism>
<dbReference type="Gene3D" id="3.30.70.1230">
    <property type="entry name" value="Nucleotide cyclase"/>
    <property type="match status" value="1"/>
</dbReference>
<sequence length="649" mass="70562">MSHLRLATFHAGLRINEVHVDQSVVVGRRDPRKGDPPPVALHRTPTETRLIVADVRQKEMSRQWMEVCPAEAFAFEIKNLHEHCPVVIVGDQEIPPGDTRRFDDEALVELGGRLTLRIEAVDASGMGSASYRSLESLPLVPGGQGYVEHTAAIGQFAQSEGQEVNKMLQLALQVVQESVGSNAFFQKCASAAAEMVDLDRTVVLLRGEAAESDKLPVESEPESGWFQVAHYSRGEASPGNDRGPISTTLLKRVRETCLTVIHQPKTGWMGGSNSADANPAGANAAGANAADDDADRFAPSLQSVQCAVASPILNAEHQVIGVIYGDRTICAGGSFTTGISDMEATLIEILAGALAGGLARRNQERIRNSLAEFFSPKVADQLVSDPQLMEAKEIDVTALFCDIRKFSSVTEKLGPRKAIEWINDVMTELSQCVIDSDGVLVNYMGDEVFAMWGAPGDQRDHANRAIACAKSMLGAIERLRQRWNDVLPQKFGAGVGINTGPALVGNVGSRQKFQYGPLGNTVNLSSRLQSATKQLGVACLAGESTVRSAGCTDQCRRLAKLSVVGIEDNINVYEITLHADENWRRLKVEYEQALDGFERGRFEASAECIETLLIDYPQDRPSRDLLERARAQLNEPSKDFDGILTLTKK</sequence>
<protein>
    <submittedName>
        <fullName evidence="2">Adenylate cyclase 1</fullName>
        <ecNumber evidence="2">4.6.1.1</ecNumber>
    </submittedName>
</protein>
<dbReference type="GO" id="GO:0004016">
    <property type="term" value="F:adenylate cyclase activity"/>
    <property type="evidence" value="ECO:0007669"/>
    <property type="project" value="UniProtKB-EC"/>
</dbReference>
<dbReference type="Proteomes" id="UP000319004">
    <property type="component" value="Chromosome"/>
</dbReference>
<dbReference type="PANTHER" id="PTHR43081">
    <property type="entry name" value="ADENYLATE CYCLASE, TERMINAL-DIFFERENTIATION SPECIFIC-RELATED"/>
    <property type="match status" value="1"/>
</dbReference>
<accession>A0A518HLP6</accession>